<proteinExistence type="predicted"/>
<feature type="region of interest" description="Disordered" evidence="1">
    <location>
        <begin position="33"/>
        <end position="108"/>
    </location>
</feature>
<feature type="compositionally biased region" description="Basic and acidic residues" evidence="1">
    <location>
        <begin position="62"/>
        <end position="86"/>
    </location>
</feature>
<feature type="compositionally biased region" description="Polar residues" evidence="1">
    <location>
        <begin position="43"/>
        <end position="61"/>
    </location>
</feature>
<dbReference type="KEGG" id="cbr:CBG_18479"/>
<accession>A8XTE6</accession>
<dbReference type="Proteomes" id="UP000008549">
    <property type="component" value="Unassembled WGS sequence"/>
</dbReference>
<sequence>MPAIWAGGCWWAVVGVEPTDGFQRLACLPKAKNQKFPADSYRSGAQNSVTTKPFTVSTGHTTSERNSTDRKTKSSSELSKHDEKRANTKFSSLNKSEKKQPRATSRLDLRLMDIKREKCDENIESKEPGDKNFTENIRTWGRGGIAGRRRGSYML</sequence>
<dbReference type="HOGENOM" id="CLU_1697079_0_0_1"/>
<reference evidence="2 3" key="1">
    <citation type="journal article" date="2003" name="PLoS Biol.">
        <title>The genome sequence of Caenorhabditis briggsae: a platform for comparative genomics.</title>
        <authorList>
            <person name="Stein L.D."/>
            <person name="Bao Z."/>
            <person name="Blasiar D."/>
            <person name="Blumenthal T."/>
            <person name="Brent M.R."/>
            <person name="Chen N."/>
            <person name="Chinwalla A."/>
            <person name="Clarke L."/>
            <person name="Clee C."/>
            <person name="Coghlan A."/>
            <person name="Coulson A."/>
            <person name="D'Eustachio P."/>
            <person name="Fitch D.H."/>
            <person name="Fulton L.A."/>
            <person name="Fulton R.E."/>
            <person name="Griffiths-Jones S."/>
            <person name="Harris T.W."/>
            <person name="Hillier L.W."/>
            <person name="Kamath R."/>
            <person name="Kuwabara P.E."/>
            <person name="Mardis E.R."/>
            <person name="Marra M.A."/>
            <person name="Miner T.L."/>
            <person name="Minx P."/>
            <person name="Mullikin J.C."/>
            <person name="Plumb R.W."/>
            <person name="Rogers J."/>
            <person name="Schein J.E."/>
            <person name="Sohrmann M."/>
            <person name="Spieth J."/>
            <person name="Stajich J.E."/>
            <person name="Wei C."/>
            <person name="Willey D."/>
            <person name="Wilson R.K."/>
            <person name="Durbin R."/>
            <person name="Waterston R.H."/>
        </authorList>
    </citation>
    <scope>NUCLEOTIDE SEQUENCE [LARGE SCALE GENOMIC DNA]</scope>
    <source>
        <strain evidence="2 3">AF16</strain>
    </source>
</reference>
<name>A8XTE6_CAEBR</name>
<evidence type="ECO:0000256" key="1">
    <source>
        <dbReference type="SAM" id="MobiDB-lite"/>
    </source>
</evidence>
<dbReference type="CTD" id="8576616"/>
<reference evidence="2 3" key="2">
    <citation type="journal article" date="2011" name="PLoS Genet.">
        <title>Caenorhabditis briggsae recombinant inbred line genotypes reveal inter-strain incompatibility and the evolution of recombination.</title>
        <authorList>
            <person name="Ross J.A."/>
            <person name="Koboldt D.C."/>
            <person name="Staisch J.E."/>
            <person name="Chamberlin H.M."/>
            <person name="Gupta B.P."/>
            <person name="Miller R.D."/>
            <person name="Baird S.E."/>
            <person name="Haag E.S."/>
        </authorList>
    </citation>
    <scope>NUCLEOTIDE SEQUENCE [LARGE SCALE GENOMIC DNA]</scope>
    <source>
        <strain evidence="2 3">AF16</strain>
    </source>
</reference>
<dbReference type="RefSeq" id="XP_002634623.1">
    <property type="nucleotide sequence ID" value="XM_002634577.1"/>
</dbReference>
<dbReference type="AlphaFoldDB" id="A8XTE6"/>
<organism evidence="2 3">
    <name type="scientific">Caenorhabditis briggsae</name>
    <dbReference type="NCBI Taxonomy" id="6238"/>
    <lineage>
        <taxon>Eukaryota</taxon>
        <taxon>Metazoa</taxon>
        <taxon>Ecdysozoa</taxon>
        <taxon>Nematoda</taxon>
        <taxon>Chromadorea</taxon>
        <taxon>Rhabditida</taxon>
        <taxon>Rhabditina</taxon>
        <taxon>Rhabditomorpha</taxon>
        <taxon>Rhabditoidea</taxon>
        <taxon>Rhabditidae</taxon>
        <taxon>Peloderinae</taxon>
        <taxon>Caenorhabditis</taxon>
    </lineage>
</organism>
<dbReference type="EMBL" id="HE601532">
    <property type="protein sequence ID" value="CAP35923.1"/>
    <property type="molecule type" value="Genomic_DNA"/>
</dbReference>
<evidence type="ECO:0000313" key="2">
    <source>
        <dbReference type="EMBL" id="CAP35923.1"/>
    </source>
</evidence>
<evidence type="ECO:0000313" key="3">
    <source>
        <dbReference type="Proteomes" id="UP000008549"/>
    </source>
</evidence>
<keyword evidence="3" id="KW-1185">Reference proteome</keyword>
<dbReference type="GeneID" id="8576616"/>
<feature type="compositionally biased region" description="Basic and acidic residues" evidence="1">
    <location>
        <begin position="95"/>
        <end position="108"/>
    </location>
</feature>
<gene>
    <name evidence="2" type="ORF">CBG18479</name>
    <name evidence="2" type="ORF">CBG_18479</name>
</gene>
<protein>
    <submittedName>
        <fullName evidence="2">Protein CBG18479</fullName>
    </submittedName>
</protein>
<dbReference type="InParanoid" id="A8XTE6"/>